<dbReference type="Proteomes" id="UP000887566">
    <property type="component" value="Unplaced"/>
</dbReference>
<evidence type="ECO:0000313" key="4">
    <source>
        <dbReference type="WBParaSite" id="PSAMB.scaffold1622size29311.g14149.t1"/>
    </source>
</evidence>
<name>A0A914V7K1_9BILA</name>
<evidence type="ECO:0000256" key="1">
    <source>
        <dbReference type="SAM" id="MobiDB-lite"/>
    </source>
</evidence>
<dbReference type="AlphaFoldDB" id="A0A914V7K1"/>
<dbReference type="GO" id="GO:0004197">
    <property type="term" value="F:cysteine-type endopeptidase activity"/>
    <property type="evidence" value="ECO:0007669"/>
    <property type="project" value="InterPro"/>
</dbReference>
<dbReference type="InterPro" id="IPR001309">
    <property type="entry name" value="Pept_C14_p20"/>
</dbReference>
<evidence type="ECO:0000313" key="3">
    <source>
        <dbReference type="Proteomes" id="UP000887566"/>
    </source>
</evidence>
<feature type="compositionally biased region" description="Polar residues" evidence="1">
    <location>
        <begin position="214"/>
        <end position="232"/>
    </location>
</feature>
<protein>
    <submittedName>
        <fullName evidence="4">Caspase family p20 domain-containing protein</fullName>
    </submittedName>
</protein>
<feature type="region of interest" description="Disordered" evidence="1">
    <location>
        <begin position="71"/>
        <end position="98"/>
    </location>
</feature>
<dbReference type="InterPro" id="IPR029030">
    <property type="entry name" value="Caspase-like_dom_sf"/>
</dbReference>
<dbReference type="WBParaSite" id="PSAMB.scaffold1622size29311.g14149.t1">
    <property type="protein sequence ID" value="PSAMB.scaffold1622size29311.g14149.t1"/>
    <property type="gene ID" value="PSAMB.scaffold1622size29311.g14149"/>
</dbReference>
<keyword evidence="3" id="KW-1185">Reference proteome</keyword>
<feature type="region of interest" description="Disordered" evidence="1">
    <location>
        <begin position="113"/>
        <end position="172"/>
    </location>
</feature>
<reference evidence="4" key="1">
    <citation type="submission" date="2022-11" db="UniProtKB">
        <authorList>
            <consortium name="WormBaseParasite"/>
        </authorList>
    </citation>
    <scope>IDENTIFICATION</scope>
</reference>
<feature type="domain" description="Caspase family p20" evidence="2">
    <location>
        <begin position="279"/>
        <end position="327"/>
    </location>
</feature>
<evidence type="ECO:0000259" key="2">
    <source>
        <dbReference type="PROSITE" id="PS50208"/>
    </source>
</evidence>
<dbReference type="GO" id="GO:0006508">
    <property type="term" value="P:proteolysis"/>
    <property type="evidence" value="ECO:0007669"/>
    <property type="project" value="InterPro"/>
</dbReference>
<feature type="region of interest" description="Disordered" evidence="1">
    <location>
        <begin position="214"/>
        <end position="246"/>
    </location>
</feature>
<feature type="compositionally biased region" description="Polar residues" evidence="1">
    <location>
        <begin position="71"/>
        <end position="83"/>
    </location>
</feature>
<sequence>MSDQKPNVTFGTIGTAQGNVHGGIHGVKQAAGNIAGDTYNNSPIVHGNTYSGAGAGQQYHQDNSGNLGNQINGGTFSGATFNQPIHHGPHNDNSVQAPNNQGFLNIGANSGIQNAPQHGGTQHNQLAHGNINSGAAAGQHNTFDNRGNQGTQLAGPNYGTANLGNTHDSSQHTSYKFGDNASRMVNAPVTGTVNLGDNHDNSQKIDNTGNLNVVSGSGQMTVGGNLTQNSGASRGGDSQAKENKEDPEFQKAFEEFFKKFYAKEAIADKLSRNPYPMARRGKMLIVNNEIWPNNPESNRKGTSKDRDALNELAKYIGFEAIVKDNRTVKVCSFTDIYSEHKRPRNLNTFQANCA</sequence>
<dbReference type="SUPFAM" id="SSF52129">
    <property type="entry name" value="Caspase-like"/>
    <property type="match status" value="1"/>
</dbReference>
<accession>A0A914V7K1</accession>
<proteinExistence type="predicted"/>
<dbReference type="Gene3D" id="3.40.50.1460">
    <property type="match status" value="1"/>
</dbReference>
<organism evidence="3 4">
    <name type="scientific">Plectus sambesii</name>
    <dbReference type="NCBI Taxonomy" id="2011161"/>
    <lineage>
        <taxon>Eukaryota</taxon>
        <taxon>Metazoa</taxon>
        <taxon>Ecdysozoa</taxon>
        <taxon>Nematoda</taxon>
        <taxon>Chromadorea</taxon>
        <taxon>Plectida</taxon>
        <taxon>Plectina</taxon>
        <taxon>Plectoidea</taxon>
        <taxon>Plectidae</taxon>
        <taxon>Plectus</taxon>
    </lineage>
</organism>
<dbReference type="PROSITE" id="PS50208">
    <property type="entry name" value="CASPASE_P20"/>
    <property type="match status" value="1"/>
</dbReference>